<dbReference type="InterPro" id="IPR019775">
    <property type="entry name" value="WD40_repeat_CS"/>
</dbReference>
<reference evidence="5" key="1">
    <citation type="journal article" date="2020" name="Stud. Mycol.">
        <title>101 Dothideomycetes genomes: a test case for predicting lifestyles and emergence of pathogens.</title>
        <authorList>
            <person name="Haridas S."/>
            <person name="Albert R."/>
            <person name="Binder M."/>
            <person name="Bloem J."/>
            <person name="Labutti K."/>
            <person name="Salamov A."/>
            <person name="Andreopoulos B."/>
            <person name="Baker S."/>
            <person name="Barry K."/>
            <person name="Bills G."/>
            <person name="Bluhm B."/>
            <person name="Cannon C."/>
            <person name="Castanera R."/>
            <person name="Culley D."/>
            <person name="Daum C."/>
            <person name="Ezra D."/>
            <person name="Gonzalez J."/>
            <person name="Henrissat B."/>
            <person name="Kuo A."/>
            <person name="Liang C."/>
            <person name="Lipzen A."/>
            <person name="Lutzoni F."/>
            <person name="Magnuson J."/>
            <person name="Mondo S."/>
            <person name="Nolan M."/>
            <person name="Ohm R."/>
            <person name="Pangilinan J."/>
            <person name="Park H.-J."/>
            <person name="Ramirez L."/>
            <person name="Alfaro M."/>
            <person name="Sun H."/>
            <person name="Tritt A."/>
            <person name="Yoshinaga Y."/>
            <person name="Zwiers L.-H."/>
            <person name="Turgeon B."/>
            <person name="Goodwin S."/>
            <person name="Spatafora J."/>
            <person name="Crous P."/>
            <person name="Grigoriev I."/>
        </authorList>
    </citation>
    <scope>NUCLEOTIDE SEQUENCE</scope>
    <source>
        <strain evidence="5">CBS 115976</strain>
    </source>
</reference>
<evidence type="ECO:0000313" key="6">
    <source>
        <dbReference type="Proteomes" id="UP000799302"/>
    </source>
</evidence>
<organism evidence="5 6">
    <name type="scientific">Microthyrium microscopicum</name>
    <dbReference type="NCBI Taxonomy" id="703497"/>
    <lineage>
        <taxon>Eukaryota</taxon>
        <taxon>Fungi</taxon>
        <taxon>Dikarya</taxon>
        <taxon>Ascomycota</taxon>
        <taxon>Pezizomycotina</taxon>
        <taxon>Dothideomycetes</taxon>
        <taxon>Dothideomycetes incertae sedis</taxon>
        <taxon>Microthyriales</taxon>
        <taxon>Microthyriaceae</taxon>
        <taxon>Microthyrium</taxon>
    </lineage>
</organism>
<dbReference type="GO" id="GO:0005634">
    <property type="term" value="C:nucleus"/>
    <property type="evidence" value="ECO:0007669"/>
    <property type="project" value="TreeGrafter"/>
</dbReference>
<protein>
    <submittedName>
        <fullName evidence="5">WD repeat protein</fullName>
    </submittedName>
</protein>
<accession>A0A6A6UCM6</accession>
<sequence length="584" mass="63540">MDPEDTFAEDEAIRRMMGTGSFGKQDLAANIEAQIEQSRRKTDSTKPRIKGPEKKISVGDGSDGEGPNDDEDEDDDDDDDSDEDDEFPISHELVLKTHEKPITSLSLDASGGRLASSSTDCTYKLHDFASMTSTTLRAFRTVDPTATKNSAATEAHPVHQVIFNPLAPKQMLVVTAFPQAKLFDRDGEELVEFVKGDMYLRDLNHTKGHISEITSGAWNPTNKDLCVTAGTDSTLRIWDVNNKRSQKDVIVFKSKAAGMAGRTRMTAVAWGSQAQGGQNMLVSAALDGSLVIYGGDGPYHRPVGEVRNAHTADTWTSGIAINNEGRLIVSRGGDDTIKLWDVRKFKAPVSTATHESFSSQYPTANIAFSPNSSNIITGSIDGSLQILNPATLKPEVSTPITPGIPLISVLWHPKLNQILTGSASGAVHILYNPLTSTGGAKLVLSKAPKRRHIDDDPNRTMDLSAGFSGDVITPGHILPPSSSSTTARNPTIGLTASGKSRDPRRPYMPATTPFAKNEPSARHIAEQVPLSSMRDEDPREALLKYADKAKEDPLFTKAWAQTQPKTLYADVEAEEERDKKRRKR</sequence>
<dbReference type="Proteomes" id="UP000799302">
    <property type="component" value="Unassembled WGS sequence"/>
</dbReference>
<feature type="region of interest" description="Disordered" evidence="4">
    <location>
        <begin position="553"/>
        <end position="584"/>
    </location>
</feature>
<dbReference type="InterPro" id="IPR036322">
    <property type="entry name" value="WD40_repeat_dom_sf"/>
</dbReference>
<dbReference type="InterPro" id="IPR001680">
    <property type="entry name" value="WD40_rpt"/>
</dbReference>
<dbReference type="InterPro" id="IPR015943">
    <property type="entry name" value="WD40/YVTN_repeat-like_dom_sf"/>
</dbReference>
<evidence type="ECO:0000256" key="2">
    <source>
        <dbReference type="ARBA" id="ARBA00022737"/>
    </source>
</evidence>
<proteinExistence type="predicted"/>
<evidence type="ECO:0000256" key="3">
    <source>
        <dbReference type="PROSITE-ProRule" id="PRU00221"/>
    </source>
</evidence>
<dbReference type="Gene3D" id="2.130.10.10">
    <property type="entry name" value="YVTN repeat-like/Quinoprotein amine dehydrogenase"/>
    <property type="match status" value="2"/>
</dbReference>
<keyword evidence="1 3" id="KW-0853">WD repeat</keyword>
<keyword evidence="2" id="KW-0677">Repeat</keyword>
<feature type="repeat" description="WD" evidence="3">
    <location>
        <begin position="206"/>
        <end position="248"/>
    </location>
</feature>
<evidence type="ECO:0000256" key="4">
    <source>
        <dbReference type="SAM" id="MobiDB-lite"/>
    </source>
</evidence>
<feature type="repeat" description="WD" evidence="3">
    <location>
        <begin position="95"/>
        <end position="136"/>
    </location>
</feature>
<feature type="repeat" description="WD" evidence="3">
    <location>
        <begin position="319"/>
        <end position="350"/>
    </location>
</feature>
<evidence type="ECO:0000256" key="1">
    <source>
        <dbReference type="ARBA" id="ARBA00022574"/>
    </source>
</evidence>
<dbReference type="SUPFAM" id="SSF50978">
    <property type="entry name" value="WD40 repeat-like"/>
    <property type="match status" value="1"/>
</dbReference>
<evidence type="ECO:0000313" key="5">
    <source>
        <dbReference type="EMBL" id="KAF2669197.1"/>
    </source>
</evidence>
<feature type="region of interest" description="Disordered" evidence="4">
    <location>
        <begin position="472"/>
        <end position="522"/>
    </location>
</feature>
<dbReference type="EMBL" id="MU004235">
    <property type="protein sequence ID" value="KAF2669197.1"/>
    <property type="molecule type" value="Genomic_DNA"/>
</dbReference>
<dbReference type="PANTHER" id="PTHR16017">
    <property type="entry name" value="GASTRULATION DEFECTIVE PROTEIN 1-RELATED"/>
    <property type="match status" value="1"/>
</dbReference>
<dbReference type="PROSITE" id="PS50082">
    <property type="entry name" value="WD_REPEATS_2"/>
    <property type="match status" value="3"/>
</dbReference>
<dbReference type="InterPro" id="IPR051858">
    <property type="entry name" value="WD_repeat_GAD-1"/>
</dbReference>
<dbReference type="GO" id="GO:0035861">
    <property type="term" value="C:site of double-strand break"/>
    <property type="evidence" value="ECO:0007669"/>
    <property type="project" value="TreeGrafter"/>
</dbReference>
<dbReference type="PROSITE" id="PS50294">
    <property type="entry name" value="WD_REPEATS_REGION"/>
    <property type="match status" value="1"/>
</dbReference>
<dbReference type="PROSITE" id="PS00678">
    <property type="entry name" value="WD_REPEATS_1"/>
    <property type="match status" value="1"/>
</dbReference>
<dbReference type="AlphaFoldDB" id="A0A6A6UCM6"/>
<feature type="region of interest" description="Disordered" evidence="4">
    <location>
        <begin position="34"/>
        <end position="95"/>
    </location>
</feature>
<keyword evidence="6" id="KW-1185">Reference proteome</keyword>
<dbReference type="Pfam" id="PF00400">
    <property type="entry name" value="WD40"/>
    <property type="match status" value="4"/>
</dbReference>
<name>A0A6A6UCM6_9PEZI</name>
<feature type="compositionally biased region" description="Basic and acidic residues" evidence="4">
    <location>
        <begin position="37"/>
        <end position="57"/>
    </location>
</feature>
<gene>
    <name evidence="5" type="ORF">BT63DRAFT_253716</name>
</gene>
<feature type="compositionally biased region" description="Acidic residues" evidence="4">
    <location>
        <begin position="62"/>
        <end position="87"/>
    </location>
</feature>
<feature type="compositionally biased region" description="Polar residues" evidence="4">
    <location>
        <begin position="480"/>
        <end position="498"/>
    </location>
</feature>
<dbReference type="OrthoDB" id="10264376at2759"/>
<dbReference type="PANTHER" id="PTHR16017:SF0">
    <property type="entry name" value="WD REPEAT-CONTAINING PROTEIN 70"/>
    <property type="match status" value="1"/>
</dbReference>
<dbReference type="SMART" id="SM00320">
    <property type="entry name" value="WD40"/>
    <property type="match status" value="6"/>
</dbReference>